<dbReference type="EMBL" id="MAGO01000007">
    <property type="protein sequence ID" value="OCC14964.1"/>
    <property type="molecule type" value="Genomic_DNA"/>
</dbReference>
<dbReference type="Proteomes" id="UP000093080">
    <property type="component" value="Unassembled WGS sequence"/>
</dbReference>
<dbReference type="InterPro" id="IPR020016">
    <property type="entry name" value="Decahaem-assoc_OM_MtrB/PioB"/>
</dbReference>
<dbReference type="OrthoDB" id="5404860at2"/>
<dbReference type="Pfam" id="PF11854">
    <property type="entry name" value="MtrB_PioB"/>
    <property type="match status" value="1"/>
</dbReference>
<dbReference type="STRING" id="1156395.DBT_1450"/>
<gene>
    <name evidence="1" type="ORF">DBT_1450</name>
</gene>
<organism evidence="1 2">
    <name type="scientific">Dissulfuribacter thermophilus</name>
    <dbReference type="NCBI Taxonomy" id="1156395"/>
    <lineage>
        <taxon>Bacteria</taxon>
        <taxon>Pseudomonadati</taxon>
        <taxon>Thermodesulfobacteriota</taxon>
        <taxon>Dissulfuribacteria</taxon>
        <taxon>Dissulfuribacterales</taxon>
        <taxon>Dissulfuribacteraceae</taxon>
        <taxon>Dissulfuribacter</taxon>
    </lineage>
</organism>
<comment type="caution">
    <text evidence="1">The sequence shown here is derived from an EMBL/GenBank/DDBJ whole genome shotgun (WGS) entry which is preliminary data.</text>
</comment>
<protein>
    <submittedName>
        <fullName evidence="1">Decaheme-associated outer membrane protein, MtrB/PioB family</fullName>
    </submittedName>
</protein>
<keyword evidence="2" id="KW-1185">Reference proteome</keyword>
<evidence type="ECO:0000313" key="1">
    <source>
        <dbReference type="EMBL" id="OCC14964.1"/>
    </source>
</evidence>
<reference evidence="1 2" key="1">
    <citation type="submission" date="2016-06" db="EMBL/GenBank/DDBJ databases">
        <title>Respiratory ammonification of nitrate coupled to the oxidation of elemental sulfur in deep-sea autotrophic thermophilic bacteria.</title>
        <authorList>
            <person name="Slobodkina G.B."/>
            <person name="Mardanov A.V."/>
            <person name="Ravin N.V."/>
            <person name="Frolova A.A."/>
            <person name="Viryasiv M.B."/>
            <person name="Chernyh N.A."/>
            <person name="Bonch-Osmolovskaya E.A."/>
            <person name="Slobodkin A.I."/>
        </authorList>
    </citation>
    <scope>NUCLEOTIDE SEQUENCE [LARGE SCALE GENOMIC DNA]</scope>
    <source>
        <strain evidence="1 2">S69</strain>
    </source>
</reference>
<accession>A0A1B9F557</accession>
<dbReference type="SUPFAM" id="SSF56935">
    <property type="entry name" value="Porins"/>
    <property type="match status" value="1"/>
</dbReference>
<evidence type="ECO:0000313" key="2">
    <source>
        <dbReference type="Proteomes" id="UP000093080"/>
    </source>
</evidence>
<sequence>MNLIKRIFSIGLVVCFSVILQNDLGIAEEKEYEGSVSIGGIFVMDDIDSDEDGAKGTEYNSVLDNTGYWDLKGELGFEKDGLAFKGEAHYQYVDEQEYGAILDLKRILRLKTDYSRFLHRLDHDELENLNAHIFSNTDPGPSAGKGYFVDFNGDGTNNKNEEIVGSAAVYHTDLGAGDEYHIMRSEWNNNAVLHIPQIPGLKLSFSHRFEERKGLDQARTMSKCSACHIVADSKSIDEETNDYMPKVSLNTENFAIEYSFLHRDFDDKSEDMSVVYNNLATTHLGFTNRLQFDGRDGPLPYSKTPDSQKDAHTLKAKWNVNRTNTVTAALVYSQSTNKSTDGPYDILTGNLNDELEMDSTAIMARWHNRVSRKLSFNVFGKYQTIDNDDAFIDVVDRTNADGTTLGDGYSRSALGAAEGLQTGFWDFTRKSGYDLDITTLGFDVAWRPMHGVTLRGAYEFHYEDRENAEEHNVPDDTTEHTIKLSGDWRVMHSLKLGFGYKLELVDDPYALKFAVCAPDGSYGEYGGPPGSLYDYSRSYDPTIYSKRVGTRSNLPETAHEFSFKANWMPITVLSTNVYAKYKMAENDDVDGNSWEQDLFSGGINVVLTPNEKISFVAGYDYFNDKYESMYCIAIYDG</sequence>
<dbReference type="NCBIfam" id="NF041027">
    <property type="entry name" value="GSU2204_Se_pt_1"/>
    <property type="match status" value="1"/>
</dbReference>
<proteinExistence type="predicted"/>
<dbReference type="AlphaFoldDB" id="A0A1B9F557"/>
<name>A0A1B9F557_9BACT</name>